<feature type="chain" id="PRO_5035888898" evidence="2">
    <location>
        <begin position="20"/>
        <end position="250"/>
    </location>
</feature>
<dbReference type="EnsemblMetazoa" id="CJA10651.1">
    <property type="protein sequence ID" value="CJA10651.1"/>
    <property type="gene ID" value="WBGene00129855"/>
</dbReference>
<reference evidence="4" key="1">
    <citation type="submission" date="2010-08" db="EMBL/GenBank/DDBJ databases">
        <authorList>
            <consortium name="Caenorhabditis japonica Sequencing Consortium"/>
            <person name="Wilson R.K."/>
        </authorList>
    </citation>
    <scope>NUCLEOTIDE SEQUENCE [LARGE SCALE GENOMIC DNA]</scope>
    <source>
        <strain evidence="4">DF5081</strain>
    </source>
</reference>
<protein>
    <submittedName>
        <fullName evidence="3">Uncharacterized protein</fullName>
    </submittedName>
</protein>
<sequence length="250" mass="27374">MQIHIFFTVFSLFIGTSFAYNHKSRTVFKYDDLLDYTDIWNPKPRDFVDPSTPATSEEPTSTVTVAIVESSTSEIPTSPDSVTSVETSTFGTSQNPTGPTLTTPVEPSTSITTEKPTDPTSATFVVPTTSDIPTIPTTPDAPTTTVNVVTSTVTQSGPTTTPKPKFDKSQITVYPVEQDGDASICVMVVEEGSGENCRHYDFKIEVSKNNDPIRNRPHCSVYQCGKFKALGFPDCNTIFPPYQELCNFNQ</sequence>
<organism evidence="3 4">
    <name type="scientific">Caenorhabditis japonica</name>
    <dbReference type="NCBI Taxonomy" id="281687"/>
    <lineage>
        <taxon>Eukaryota</taxon>
        <taxon>Metazoa</taxon>
        <taxon>Ecdysozoa</taxon>
        <taxon>Nematoda</taxon>
        <taxon>Chromadorea</taxon>
        <taxon>Rhabditida</taxon>
        <taxon>Rhabditina</taxon>
        <taxon>Rhabditomorpha</taxon>
        <taxon>Rhabditoidea</taxon>
        <taxon>Rhabditidae</taxon>
        <taxon>Peloderinae</taxon>
        <taxon>Caenorhabditis</taxon>
    </lineage>
</organism>
<keyword evidence="2" id="KW-0732">Signal</keyword>
<evidence type="ECO:0000256" key="1">
    <source>
        <dbReference type="SAM" id="MobiDB-lite"/>
    </source>
</evidence>
<feature type="region of interest" description="Disordered" evidence="1">
    <location>
        <begin position="71"/>
        <end position="121"/>
    </location>
</feature>
<proteinExistence type="predicted"/>
<dbReference type="AlphaFoldDB" id="A0A8R1HV87"/>
<keyword evidence="4" id="KW-1185">Reference proteome</keyword>
<feature type="signal peptide" evidence="2">
    <location>
        <begin position="1"/>
        <end position="19"/>
    </location>
</feature>
<dbReference type="Proteomes" id="UP000005237">
    <property type="component" value="Unassembled WGS sequence"/>
</dbReference>
<name>A0A8R1HV87_CAEJA</name>
<evidence type="ECO:0000256" key="2">
    <source>
        <dbReference type="SAM" id="SignalP"/>
    </source>
</evidence>
<accession>A0A8R1HV87</accession>
<evidence type="ECO:0000313" key="3">
    <source>
        <dbReference type="EnsemblMetazoa" id="CJA10651.1"/>
    </source>
</evidence>
<reference evidence="3" key="2">
    <citation type="submission" date="2022-06" db="UniProtKB">
        <authorList>
            <consortium name="EnsemblMetazoa"/>
        </authorList>
    </citation>
    <scope>IDENTIFICATION</scope>
    <source>
        <strain evidence="3">DF5081</strain>
    </source>
</reference>
<evidence type="ECO:0000313" key="4">
    <source>
        <dbReference type="Proteomes" id="UP000005237"/>
    </source>
</evidence>